<gene>
    <name evidence="11" type="ORF">IAA42_00690</name>
</gene>
<dbReference type="Proteomes" id="UP000824133">
    <property type="component" value="Unassembled WGS sequence"/>
</dbReference>
<feature type="domain" description="POTRA" evidence="10">
    <location>
        <begin position="110"/>
        <end position="178"/>
    </location>
</feature>
<evidence type="ECO:0000313" key="12">
    <source>
        <dbReference type="Proteomes" id="UP000824133"/>
    </source>
</evidence>
<evidence type="ECO:0000256" key="1">
    <source>
        <dbReference type="ARBA" id="ARBA00004370"/>
    </source>
</evidence>
<evidence type="ECO:0000256" key="4">
    <source>
        <dbReference type="ARBA" id="ARBA00022692"/>
    </source>
</evidence>
<evidence type="ECO:0000256" key="8">
    <source>
        <dbReference type="SAM" id="MobiDB-lite"/>
    </source>
</evidence>
<reference evidence="11" key="2">
    <citation type="submission" date="2021-04" db="EMBL/GenBank/DDBJ databases">
        <authorList>
            <person name="Gilroy R."/>
        </authorList>
    </citation>
    <scope>NUCLEOTIDE SEQUENCE</scope>
    <source>
        <strain evidence="11">ChiHjej10B9-743</strain>
    </source>
</reference>
<dbReference type="GO" id="GO:0090529">
    <property type="term" value="P:cell septum assembly"/>
    <property type="evidence" value="ECO:0007669"/>
    <property type="project" value="InterPro"/>
</dbReference>
<proteinExistence type="predicted"/>
<organism evidence="11 12">
    <name type="scientific">Candidatus Olsenella excrementavium</name>
    <dbReference type="NCBI Taxonomy" id="2838709"/>
    <lineage>
        <taxon>Bacteria</taxon>
        <taxon>Bacillati</taxon>
        <taxon>Actinomycetota</taxon>
        <taxon>Coriobacteriia</taxon>
        <taxon>Coriobacteriales</taxon>
        <taxon>Atopobiaceae</taxon>
        <taxon>Olsenella</taxon>
    </lineage>
</organism>
<evidence type="ECO:0000256" key="6">
    <source>
        <dbReference type="ARBA" id="ARBA00023136"/>
    </source>
</evidence>
<keyword evidence="3" id="KW-0132">Cell division</keyword>
<accession>A0A9D1Z8S4</accession>
<dbReference type="AlphaFoldDB" id="A0A9D1Z8S4"/>
<keyword evidence="2" id="KW-1003">Cell membrane</keyword>
<keyword evidence="4 9" id="KW-0812">Transmembrane</keyword>
<feature type="region of interest" description="Disordered" evidence="8">
    <location>
        <begin position="1"/>
        <end position="72"/>
    </location>
</feature>
<dbReference type="PROSITE" id="PS51779">
    <property type="entry name" value="POTRA"/>
    <property type="match status" value="1"/>
</dbReference>
<comment type="caution">
    <text evidence="11">The sequence shown here is derived from an EMBL/GenBank/DDBJ whole genome shotgun (WGS) entry which is preliminary data.</text>
</comment>
<keyword evidence="6 9" id="KW-0472">Membrane</keyword>
<dbReference type="InterPro" id="IPR026579">
    <property type="entry name" value="FtsQ"/>
</dbReference>
<evidence type="ECO:0000256" key="2">
    <source>
        <dbReference type="ARBA" id="ARBA00022475"/>
    </source>
</evidence>
<dbReference type="Gene3D" id="3.10.20.310">
    <property type="entry name" value="membrane protein fhac"/>
    <property type="match status" value="1"/>
</dbReference>
<comment type="subcellular location">
    <subcellularLocation>
        <location evidence="1">Membrane</location>
    </subcellularLocation>
</comment>
<evidence type="ECO:0000256" key="5">
    <source>
        <dbReference type="ARBA" id="ARBA00022989"/>
    </source>
</evidence>
<feature type="compositionally biased region" description="Low complexity" evidence="8">
    <location>
        <begin position="46"/>
        <end position="66"/>
    </location>
</feature>
<evidence type="ECO:0000256" key="9">
    <source>
        <dbReference type="SAM" id="Phobius"/>
    </source>
</evidence>
<dbReference type="PANTHER" id="PTHR35851:SF1">
    <property type="entry name" value="CELL DIVISION PROTEIN FTSQ"/>
    <property type="match status" value="1"/>
</dbReference>
<dbReference type="InterPro" id="IPR013685">
    <property type="entry name" value="POTRA_FtsQ_type"/>
</dbReference>
<evidence type="ECO:0000256" key="3">
    <source>
        <dbReference type="ARBA" id="ARBA00022618"/>
    </source>
</evidence>
<evidence type="ECO:0000256" key="7">
    <source>
        <dbReference type="ARBA" id="ARBA00023306"/>
    </source>
</evidence>
<dbReference type="GO" id="GO:0016020">
    <property type="term" value="C:membrane"/>
    <property type="evidence" value="ECO:0007669"/>
    <property type="project" value="UniProtKB-SubCell"/>
</dbReference>
<dbReference type="Pfam" id="PF08478">
    <property type="entry name" value="POTRA_1"/>
    <property type="match status" value="1"/>
</dbReference>
<sequence length="352" mass="36985">MAVDKSRRPTPRKRGSKSASRPASAPVRTGASVAPKKSPSVKKAPRVSLPVGGRARPGAAAKSPAPSRERRIRHQRGNVVRVVLTVAAALVALAVVVTVALFALRNSSVFAITSIEFEPTEHVSAEDVQSLARVPEGATLLNVDTDALEESLRKNPWIASASFSRIPPGTLKITVEEQRPAALVVMSSGTVAWYLSEDNTWIEPAKLEPAEGQSVNDAALAIAQAQGCLLIADVPSTVDPKAGSQATDEVLDAVSRFQDGFSSDFASQVVCYSAPSTENVSCVLESGVEVSLGAATEISLKESIVQGYLDQSDGQVVRINVRVPSNPAYRVIDSPNVQAGDGVAAQDEGSQE</sequence>
<dbReference type="PANTHER" id="PTHR35851">
    <property type="entry name" value="CELL DIVISION PROTEIN FTSQ"/>
    <property type="match status" value="1"/>
</dbReference>
<evidence type="ECO:0000313" key="11">
    <source>
        <dbReference type="EMBL" id="HIY78950.1"/>
    </source>
</evidence>
<feature type="transmembrane region" description="Helical" evidence="9">
    <location>
        <begin position="79"/>
        <end position="104"/>
    </location>
</feature>
<dbReference type="EMBL" id="DXCP01000003">
    <property type="protein sequence ID" value="HIY78950.1"/>
    <property type="molecule type" value="Genomic_DNA"/>
</dbReference>
<dbReference type="InterPro" id="IPR034746">
    <property type="entry name" value="POTRA"/>
</dbReference>
<keyword evidence="7" id="KW-0131">Cell cycle</keyword>
<reference evidence="11" key="1">
    <citation type="journal article" date="2021" name="PeerJ">
        <title>Extensive microbial diversity within the chicken gut microbiome revealed by metagenomics and culture.</title>
        <authorList>
            <person name="Gilroy R."/>
            <person name="Ravi A."/>
            <person name="Getino M."/>
            <person name="Pursley I."/>
            <person name="Horton D.L."/>
            <person name="Alikhan N.F."/>
            <person name="Baker D."/>
            <person name="Gharbi K."/>
            <person name="Hall N."/>
            <person name="Watson M."/>
            <person name="Adriaenssens E.M."/>
            <person name="Foster-Nyarko E."/>
            <person name="Jarju S."/>
            <person name="Secka A."/>
            <person name="Antonio M."/>
            <person name="Oren A."/>
            <person name="Chaudhuri R.R."/>
            <person name="La Ragione R."/>
            <person name="Hildebrand F."/>
            <person name="Pallen M.J."/>
        </authorList>
    </citation>
    <scope>NUCLEOTIDE SEQUENCE</scope>
    <source>
        <strain evidence="11">ChiHjej10B9-743</strain>
    </source>
</reference>
<protein>
    <submittedName>
        <fullName evidence="11">FtsQ-type POTRA domain-containing protein</fullName>
    </submittedName>
</protein>
<evidence type="ECO:0000259" key="10">
    <source>
        <dbReference type="PROSITE" id="PS51779"/>
    </source>
</evidence>
<name>A0A9D1Z8S4_9ACTN</name>
<keyword evidence="5 9" id="KW-1133">Transmembrane helix</keyword>